<proteinExistence type="predicted"/>
<gene>
    <name evidence="1" type="ORF">Rhe02_54150</name>
</gene>
<sequence>MSTLTSTFVAVTSLRAGDMVRYGGTDYRVAEVMPVAVLSGHVVVGYSYTDGLRDDRAALVYAVDGALAERLGGES</sequence>
<accession>A0A8J3VIW3</accession>
<dbReference type="RefSeq" id="WP_203911140.1">
    <property type="nucleotide sequence ID" value="NZ_BONY01000036.1"/>
</dbReference>
<evidence type="ECO:0000313" key="2">
    <source>
        <dbReference type="Proteomes" id="UP000612899"/>
    </source>
</evidence>
<keyword evidence="2" id="KW-1185">Reference proteome</keyword>
<reference evidence="1" key="1">
    <citation type="submission" date="2021-01" db="EMBL/GenBank/DDBJ databases">
        <title>Whole genome shotgun sequence of Rhizocola hellebori NBRC 109834.</title>
        <authorList>
            <person name="Komaki H."/>
            <person name="Tamura T."/>
        </authorList>
    </citation>
    <scope>NUCLEOTIDE SEQUENCE</scope>
    <source>
        <strain evidence="1">NBRC 109834</strain>
    </source>
</reference>
<protein>
    <submittedName>
        <fullName evidence="1">Uncharacterized protein</fullName>
    </submittedName>
</protein>
<comment type="caution">
    <text evidence="1">The sequence shown here is derived from an EMBL/GenBank/DDBJ whole genome shotgun (WGS) entry which is preliminary data.</text>
</comment>
<evidence type="ECO:0000313" key="1">
    <source>
        <dbReference type="EMBL" id="GIH07348.1"/>
    </source>
</evidence>
<name>A0A8J3VIW3_9ACTN</name>
<dbReference type="EMBL" id="BONY01000036">
    <property type="protein sequence ID" value="GIH07348.1"/>
    <property type="molecule type" value="Genomic_DNA"/>
</dbReference>
<dbReference type="AlphaFoldDB" id="A0A8J3VIW3"/>
<dbReference type="Proteomes" id="UP000612899">
    <property type="component" value="Unassembled WGS sequence"/>
</dbReference>
<organism evidence="1 2">
    <name type="scientific">Rhizocola hellebori</name>
    <dbReference type="NCBI Taxonomy" id="1392758"/>
    <lineage>
        <taxon>Bacteria</taxon>
        <taxon>Bacillati</taxon>
        <taxon>Actinomycetota</taxon>
        <taxon>Actinomycetes</taxon>
        <taxon>Micromonosporales</taxon>
        <taxon>Micromonosporaceae</taxon>
        <taxon>Rhizocola</taxon>
    </lineage>
</organism>